<evidence type="ECO:0000313" key="2">
    <source>
        <dbReference type="Proteomes" id="UP001292094"/>
    </source>
</evidence>
<dbReference type="Proteomes" id="UP001292094">
    <property type="component" value="Unassembled WGS sequence"/>
</dbReference>
<dbReference type="AlphaFoldDB" id="A0AAE1U483"/>
<keyword evidence="2" id="KW-1185">Reference proteome</keyword>
<dbReference type="EMBL" id="JAWZYT010001975">
    <property type="protein sequence ID" value="KAK4307701.1"/>
    <property type="molecule type" value="Genomic_DNA"/>
</dbReference>
<protein>
    <submittedName>
        <fullName evidence="1">Uncharacterized protein</fullName>
    </submittedName>
</protein>
<accession>A0AAE1U483</accession>
<reference evidence="1" key="1">
    <citation type="submission" date="2023-11" db="EMBL/GenBank/DDBJ databases">
        <title>Genome assemblies of two species of porcelain crab, Petrolisthes cinctipes and Petrolisthes manimaculis (Anomura: Porcellanidae).</title>
        <authorList>
            <person name="Angst P."/>
        </authorList>
    </citation>
    <scope>NUCLEOTIDE SEQUENCE</scope>
    <source>
        <strain evidence="1">PB745_02</strain>
        <tissue evidence="1">Gill</tissue>
    </source>
</reference>
<proteinExistence type="predicted"/>
<comment type="caution">
    <text evidence="1">The sequence shown here is derived from an EMBL/GenBank/DDBJ whole genome shotgun (WGS) entry which is preliminary data.</text>
</comment>
<name>A0AAE1U483_9EUCA</name>
<gene>
    <name evidence="1" type="ORF">Pmani_020547</name>
</gene>
<organism evidence="1 2">
    <name type="scientific">Petrolisthes manimaculis</name>
    <dbReference type="NCBI Taxonomy" id="1843537"/>
    <lineage>
        <taxon>Eukaryota</taxon>
        <taxon>Metazoa</taxon>
        <taxon>Ecdysozoa</taxon>
        <taxon>Arthropoda</taxon>
        <taxon>Crustacea</taxon>
        <taxon>Multicrustacea</taxon>
        <taxon>Malacostraca</taxon>
        <taxon>Eumalacostraca</taxon>
        <taxon>Eucarida</taxon>
        <taxon>Decapoda</taxon>
        <taxon>Pleocyemata</taxon>
        <taxon>Anomura</taxon>
        <taxon>Galatheoidea</taxon>
        <taxon>Porcellanidae</taxon>
        <taxon>Petrolisthes</taxon>
    </lineage>
</organism>
<sequence>MHSEKKGFDYQDYAKLLTQKNHVNSLVLVPNVPNVSANITTTEQKAAPTYSEEATKIFNPQPYQATYHYGQLTGQLTADKVRTLWPL</sequence>
<evidence type="ECO:0000313" key="1">
    <source>
        <dbReference type="EMBL" id="KAK4307701.1"/>
    </source>
</evidence>